<evidence type="ECO:0000259" key="6">
    <source>
        <dbReference type="SMART" id="SM00528"/>
    </source>
</evidence>
<evidence type="ECO:0000313" key="8">
    <source>
        <dbReference type="Proteomes" id="UP000054925"/>
    </source>
</evidence>
<evidence type="ECO:0000256" key="2">
    <source>
        <dbReference type="ARBA" id="ARBA00010610"/>
    </source>
</evidence>
<dbReference type="PANTHER" id="PTHR38097:SF2">
    <property type="entry name" value="DNA-BINDING PROTEIN STPA"/>
    <property type="match status" value="1"/>
</dbReference>
<keyword evidence="8" id="KW-1185">Reference proteome</keyword>
<comment type="similarity">
    <text evidence="2">Belongs to the histone-like protein H-NS family.</text>
</comment>
<comment type="caution">
    <text evidence="7">The sequence shown here is derived from an EMBL/GenBank/DDBJ whole genome shotgun (WGS) entry which is preliminary data.</text>
</comment>
<accession>A0A158KAU9</accession>
<evidence type="ECO:0000313" key="7">
    <source>
        <dbReference type="EMBL" id="SAL78247.1"/>
    </source>
</evidence>
<dbReference type="PANTHER" id="PTHR38097">
    <property type="match status" value="1"/>
</dbReference>
<feature type="region of interest" description="Disordered" evidence="5">
    <location>
        <begin position="52"/>
        <end position="88"/>
    </location>
</feature>
<feature type="domain" description="DNA-binding protein H-NS-like C-terminal" evidence="6">
    <location>
        <begin position="79"/>
        <end position="119"/>
    </location>
</feature>
<name>A0A158KAU9_9BURK</name>
<sequence length="202" mass="20936">MATLAQLKQRIAKLQKQAETIAAKAAKSVLNDIRAMMDEHGLTTADIEAHDAGRKTARKAAPPKAAKRVAKSSKASKTASSKGKLPAKYMNTKTGETWSGHARPPAWIKDVKDRTKFLIDGAAAQPVVASTKVAAKKARSVNGIASTKTTTSRKSAGKKATSTSKSAQPGKPVTRRARVKPASNGAAQSASVDGATPAAVVA</sequence>
<dbReference type="SUPFAM" id="SSF81273">
    <property type="entry name" value="H-NS histone-like proteins"/>
    <property type="match status" value="1"/>
</dbReference>
<protein>
    <submittedName>
        <fullName evidence="7">Histone family protein nucleoid-structuring protein H-NS</fullName>
    </submittedName>
</protein>
<dbReference type="Pfam" id="PF00816">
    <property type="entry name" value="Histone_HNS"/>
    <property type="match status" value="1"/>
</dbReference>
<evidence type="ECO:0000256" key="3">
    <source>
        <dbReference type="ARBA" id="ARBA00022490"/>
    </source>
</evidence>
<feature type="compositionally biased region" description="Low complexity" evidence="5">
    <location>
        <begin position="145"/>
        <end position="167"/>
    </location>
</feature>
<keyword evidence="3" id="KW-0963">Cytoplasm</keyword>
<dbReference type="Gene3D" id="4.10.430.30">
    <property type="match status" value="1"/>
</dbReference>
<dbReference type="OrthoDB" id="5297879at2"/>
<dbReference type="EMBL" id="FCOL02000044">
    <property type="protein sequence ID" value="SAL78247.1"/>
    <property type="molecule type" value="Genomic_DNA"/>
</dbReference>
<dbReference type="SMART" id="SM00528">
    <property type="entry name" value="HNS"/>
    <property type="match status" value="1"/>
</dbReference>
<dbReference type="GO" id="GO:0003677">
    <property type="term" value="F:DNA binding"/>
    <property type="evidence" value="ECO:0007669"/>
    <property type="project" value="UniProtKB-KW"/>
</dbReference>
<evidence type="ECO:0000256" key="5">
    <source>
        <dbReference type="SAM" id="MobiDB-lite"/>
    </source>
</evidence>
<dbReference type="AlphaFoldDB" id="A0A158KAU9"/>
<evidence type="ECO:0000256" key="4">
    <source>
        <dbReference type="ARBA" id="ARBA00023125"/>
    </source>
</evidence>
<dbReference type="InterPro" id="IPR027444">
    <property type="entry name" value="H-NS_C_dom"/>
</dbReference>
<dbReference type="GO" id="GO:0009295">
    <property type="term" value="C:nucleoid"/>
    <property type="evidence" value="ECO:0007669"/>
    <property type="project" value="UniProtKB-SubCell"/>
</dbReference>
<comment type="subcellular location">
    <subcellularLocation>
        <location evidence="1">Cytoplasm</location>
        <location evidence="1">Nucleoid</location>
    </subcellularLocation>
</comment>
<keyword evidence="4" id="KW-0238">DNA-binding</keyword>
<gene>
    <name evidence="7" type="ORF">AWB67_05231</name>
</gene>
<dbReference type="Proteomes" id="UP000054925">
    <property type="component" value="Unassembled WGS sequence"/>
</dbReference>
<reference evidence="7" key="1">
    <citation type="submission" date="2016-01" db="EMBL/GenBank/DDBJ databases">
        <authorList>
            <person name="Peeters C."/>
        </authorList>
    </citation>
    <scope>NUCLEOTIDE SEQUENCE [LARGE SCALE GENOMIC DNA]</scope>
    <source>
        <strain evidence="7">LMG 22937</strain>
    </source>
</reference>
<dbReference type="RefSeq" id="WP_087659084.1">
    <property type="nucleotide sequence ID" value="NZ_FCOL02000044.1"/>
</dbReference>
<proteinExistence type="inferred from homology"/>
<organism evidence="7 8">
    <name type="scientific">Caballeronia terrestris</name>
    <dbReference type="NCBI Taxonomy" id="1226301"/>
    <lineage>
        <taxon>Bacteria</taxon>
        <taxon>Pseudomonadati</taxon>
        <taxon>Pseudomonadota</taxon>
        <taxon>Betaproteobacteria</taxon>
        <taxon>Burkholderiales</taxon>
        <taxon>Burkholderiaceae</taxon>
        <taxon>Caballeronia</taxon>
    </lineage>
</organism>
<feature type="region of interest" description="Disordered" evidence="5">
    <location>
        <begin position="134"/>
        <end position="202"/>
    </location>
</feature>
<feature type="compositionally biased region" description="Low complexity" evidence="5">
    <location>
        <begin position="72"/>
        <end position="84"/>
    </location>
</feature>
<evidence type="ECO:0000256" key="1">
    <source>
        <dbReference type="ARBA" id="ARBA00004453"/>
    </source>
</evidence>